<name>A0ABW2FNM7_9ACTN</name>
<protein>
    <submittedName>
        <fullName evidence="8">PKD domain-containing protein</fullName>
    </submittedName>
</protein>
<dbReference type="Gene3D" id="2.60.40.10">
    <property type="entry name" value="Immunoglobulins"/>
    <property type="match status" value="2"/>
</dbReference>
<dbReference type="Pfam" id="PF18911">
    <property type="entry name" value="PKD_4"/>
    <property type="match status" value="1"/>
</dbReference>
<comment type="subcellular location">
    <subcellularLocation>
        <location evidence="1">Membrane</location>
        <topology evidence="1">Multi-pass membrane protein</topology>
    </subcellularLocation>
</comment>
<dbReference type="InterPro" id="IPR039448">
    <property type="entry name" value="Beta_helix"/>
</dbReference>
<dbReference type="InterPro" id="IPR013783">
    <property type="entry name" value="Ig-like_fold"/>
</dbReference>
<dbReference type="InterPro" id="IPR035986">
    <property type="entry name" value="PKD_dom_sf"/>
</dbReference>
<evidence type="ECO:0000256" key="3">
    <source>
        <dbReference type="ARBA" id="ARBA00022737"/>
    </source>
</evidence>
<feature type="chain" id="PRO_5045771731" evidence="6">
    <location>
        <begin position="27"/>
        <end position="923"/>
    </location>
</feature>
<sequence>MRIRQSAAVLAAGLTAVLGLPAPNAAAEQAATLYVGTPSAGCSDAGSGTQAQPYCSVNTAAAAALPGQTVLVQGIHHESVRITSSGTPDHPIVFRNVWVVNETGPAVVVSGAHDVLLRRGTVAGTDAGIRVEGSTRIGIEGIHARATDPQSGAALRITGASTDVTARANMVESAGAIGISVEGGARGTVLARNELTGKTGPAIAVNGAPQTAVVNNSVWNSCAPGIDLRGESTGSSVVNNLTTAMKDPTTGSCTVASPAAQIAVASEASDGTRVDYNLLAPGVTPYSWKGVAQPTRTDFTNASGQGSHDLVTDPKIWGTAYVPAEGSPAIDSGDATATGVPTLDLMDNPTADDTLVPDTGIGHIDRGAVEVEDNLFGVGLTTDTDQGPYPLTVQATAKANNQWPDSLAYTFDFGDGSPQVTGTSASVSHTYTGPCTCTATVTAASAASHVVSRAVTIKSTEPGPLVPALTVTSLVPDHADTTNELVPLTVQADASATVSPWRVAKWVYDFGDGTVEERYTDTSQHAYALPGDYTVTVTATDTTGRSATVSRPVRVQYTTSGYLPITPFRLIDTRRNDTALPGGVSMSVCSCWRSSEISPPVPGGVSAMVLNITAVDATTDTYLTVWPSRQPRPTTSSLNVRAGKPVANLVTVPIGPSGTVEVFNQRGLVHVVVDVVGYYHPGIGAKFTAAAPARLLDTRKTGTRVTSGATLPVQVSGKAGVPASATAVVLNVTAAKADSGGFLTVWPSGTDRPTTSSLNFEQGQTVANQVIVPIGPDGRIDLYSNGNTHVVADVFGYYSPDGKGLFTPTVPVRLKDTRYDTPKTTLGGGGRLVLPVAGTHGVPAGATAAVLNLTAATATADGWLSVWPDGTPWTGTSNLNTVPNRVVPNHAITPLGANGAIDVLNFAGRTDVVADLAGWFTNG</sequence>
<evidence type="ECO:0000256" key="6">
    <source>
        <dbReference type="SAM" id="SignalP"/>
    </source>
</evidence>
<dbReference type="PANTHER" id="PTHR46730:SF1">
    <property type="entry name" value="PLAT DOMAIN-CONTAINING PROTEIN"/>
    <property type="match status" value="1"/>
</dbReference>
<keyword evidence="9" id="KW-1185">Reference proteome</keyword>
<dbReference type="RefSeq" id="WP_345706843.1">
    <property type="nucleotide sequence ID" value="NZ_BAABKV010000001.1"/>
</dbReference>
<gene>
    <name evidence="8" type="ORF">ACFQMG_04820</name>
</gene>
<comment type="caution">
    <text evidence="8">The sequence shown here is derived from an EMBL/GenBank/DDBJ whole genome shotgun (WGS) entry which is preliminary data.</text>
</comment>
<dbReference type="InterPro" id="IPR000601">
    <property type="entry name" value="PKD_dom"/>
</dbReference>
<dbReference type="SMART" id="SM00089">
    <property type="entry name" value="PKD"/>
    <property type="match status" value="2"/>
</dbReference>
<evidence type="ECO:0000313" key="8">
    <source>
        <dbReference type="EMBL" id="MFC7178884.1"/>
    </source>
</evidence>
<feature type="domain" description="PKD" evidence="7">
    <location>
        <begin position="404"/>
        <end position="457"/>
    </location>
</feature>
<dbReference type="InterPro" id="IPR011050">
    <property type="entry name" value="Pectin_lyase_fold/virulence"/>
</dbReference>
<dbReference type="InterPro" id="IPR022409">
    <property type="entry name" value="PKD/Chitinase_dom"/>
</dbReference>
<keyword evidence="3" id="KW-0677">Repeat</keyword>
<keyword evidence="4" id="KW-1133">Transmembrane helix</keyword>
<dbReference type="EMBL" id="JBHTAJ010000006">
    <property type="protein sequence ID" value="MFC7178884.1"/>
    <property type="molecule type" value="Genomic_DNA"/>
</dbReference>
<evidence type="ECO:0000256" key="1">
    <source>
        <dbReference type="ARBA" id="ARBA00004141"/>
    </source>
</evidence>
<dbReference type="PANTHER" id="PTHR46730">
    <property type="entry name" value="POLYCYSTIN-1"/>
    <property type="match status" value="1"/>
</dbReference>
<dbReference type="InterPro" id="IPR012334">
    <property type="entry name" value="Pectin_lyas_fold"/>
</dbReference>
<proteinExistence type="predicted"/>
<evidence type="ECO:0000256" key="4">
    <source>
        <dbReference type="ARBA" id="ARBA00022989"/>
    </source>
</evidence>
<reference evidence="9" key="1">
    <citation type="journal article" date="2019" name="Int. J. Syst. Evol. Microbiol.">
        <title>The Global Catalogue of Microorganisms (GCM) 10K type strain sequencing project: providing services to taxonomists for standard genome sequencing and annotation.</title>
        <authorList>
            <consortium name="The Broad Institute Genomics Platform"/>
            <consortium name="The Broad Institute Genome Sequencing Center for Infectious Disease"/>
            <person name="Wu L."/>
            <person name="Ma J."/>
        </authorList>
    </citation>
    <scope>NUCLEOTIDE SEQUENCE [LARGE SCALE GENOMIC DNA]</scope>
    <source>
        <strain evidence="9">CGMCC 1.12859</strain>
    </source>
</reference>
<dbReference type="Pfam" id="PF13229">
    <property type="entry name" value="Beta_helix"/>
    <property type="match status" value="1"/>
</dbReference>
<organism evidence="8 9">
    <name type="scientific">Kitasatospora paranensis</name>
    <dbReference type="NCBI Taxonomy" id="258053"/>
    <lineage>
        <taxon>Bacteria</taxon>
        <taxon>Bacillati</taxon>
        <taxon>Actinomycetota</taxon>
        <taxon>Actinomycetes</taxon>
        <taxon>Kitasatosporales</taxon>
        <taxon>Streptomycetaceae</taxon>
        <taxon>Kitasatospora</taxon>
    </lineage>
</organism>
<dbReference type="Pfam" id="PF00801">
    <property type="entry name" value="PKD"/>
    <property type="match status" value="1"/>
</dbReference>
<feature type="domain" description="PKD" evidence="7">
    <location>
        <begin position="486"/>
        <end position="562"/>
    </location>
</feature>
<evidence type="ECO:0000259" key="7">
    <source>
        <dbReference type="PROSITE" id="PS50093"/>
    </source>
</evidence>
<evidence type="ECO:0000256" key="2">
    <source>
        <dbReference type="ARBA" id="ARBA00022692"/>
    </source>
</evidence>
<keyword evidence="5" id="KW-0472">Membrane</keyword>
<keyword evidence="6" id="KW-0732">Signal</keyword>
<dbReference type="Proteomes" id="UP001596435">
    <property type="component" value="Unassembled WGS sequence"/>
</dbReference>
<dbReference type="SUPFAM" id="SSF51126">
    <property type="entry name" value="Pectin lyase-like"/>
    <property type="match status" value="1"/>
</dbReference>
<dbReference type="PROSITE" id="PS50093">
    <property type="entry name" value="PKD"/>
    <property type="match status" value="2"/>
</dbReference>
<feature type="signal peptide" evidence="6">
    <location>
        <begin position="1"/>
        <end position="26"/>
    </location>
</feature>
<evidence type="ECO:0000313" key="9">
    <source>
        <dbReference type="Proteomes" id="UP001596435"/>
    </source>
</evidence>
<dbReference type="Gene3D" id="2.160.20.10">
    <property type="entry name" value="Single-stranded right-handed beta-helix, Pectin lyase-like"/>
    <property type="match status" value="1"/>
</dbReference>
<evidence type="ECO:0000256" key="5">
    <source>
        <dbReference type="ARBA" id="ARBA00023136"/>
    </source>
</evidence>
<accession>A0ABW2FNM7</accession>
<keyword evidence="2" id="KW-0812">Transmembrane</keyword>
<dbReference type="SUPFAM" id="SSF49299">
    <property type="entry name" value="PKD domain"/>
    <property type="match status" value="2"/>
</dbReference>